<evidence type="ECO:0000259" key="9">
    <source>
        <dbReference type="PROSITE" id="PS51349"/>
    </source>
</evidence>
<dbReference type="InterPro" id="IPR008259">
    <property type="entry name" value="FMN_hydac_DH_AS"/>
</dbReference>
<evidence type="ECO:0000256" key="5">
    <source>
        <dbReference type="ARBA" id="ARBA00024042"/>
    </source>
</evidence>
<feature type="binding site" evidence="7">
    <location>
        <position position="147"/>
    </location>
    <ligand>
        <name>glyoxylate</name>
        <dbReference type="ChEBI" id="CHEBI:36655"/>
    </ligand>
</feature>
<evidence type="ECO:0000313" key="10">
    <source>
        <dbReference type="EMBL" id="MBB4887254.1"/>
    </source>
</evidence>
<gene>
    <name evidence="10" type="ORF">FHS38_003308</name>
</gene>
<dbReference type="PANTHER" id="PTHR10578">
    <property type="entry name" value="S -2-HYDROXY-ACID OXIDASE-RELATED"/>
    <property type="match status" value="1"/>
</dbReference>
<feature type="binding site" evidence="7">
    <location>
        <begin position="305"/>
        <end position="309"/>
    </location>
    <ligand>
        <name>FMN</name>
        <dbReference type="ChEBI" id="CHEBI:58210"/>
    </ligand>
</feature>
<dbReference type="GO" id="GO:0016491">
    <property type="term" value="F:oxidoreductase activity"/>
    <property type="evidence" value="ECO:0007669"/>
    <property type="project" value="UniProtKB-KW"/>
</dbReference>
<dbReference type="GO" id="GO:0005737">
    <property type="term" value="C:cytoplasm"/>
    <property type="evidence" value="ECO:0007669"/>
    <property type="project" value="UniProtKB-ARBA"/>
</dbReference>
<feature type="binding site" evidence="7">
    <location>
        <position position="274"/>
    </location>
    <ligand>
        <name>glyoxylate</name>
        <dbReference type="ChEBI" id="CHEBI:36655"/>
    </ligand>
</feature>
<feature type="binding site" evidence="7">
    <location>
        <position position="250"/>
    </location>
    <ligand>
        <name>FMN</name>
        <dbReference type="ChEBI" id="CHEBI:58210"/>
    </ligand>
</feature>
<keyword evidence="4 10" id="KW-0560">Oxidoreductase</keyword>
<feature type="binding site" evidence="7">
    <location>
        <begin position="328"/>
        <end position="329"/>
    </location>
    <ligand>
        <name>FMN</name>
        <dbReference type="ChEBI" id="CHEBI:58210"/>
    </ligand>
</feature>
<evidence type="ECO:0000256" key="7">
    <source>
        <dbReference type="PIRSR" id="PIRSR000138-2"/>
    </source>
</evidence>
<accession>A0A7W7PEQ3</accession>
<keyword evidence="3 7" id="KW-0288">FMN</keyword>
<evidence type="ECO:0000256" key="8">
    <source>
        <dbReference type="SAM" id="MobiDB-lite"/>
    </source>
</evidence>
<comment type="similarity">
    <text evidence="5">Belongs to the FMN-dependent alpha-hydroxy acid dehydrogenase family.</text>
</comment>
<name>A0A7W7PEQ3_STRNE</name>
<feature type="binding site" evidence="7">
    <location>
        <position position="173"/>
    </location>
    <ligand>
        <name>FMN</name>
        <dbReference type="ChEBI" id="CHEBI:58210"/>
    </ligand>
</feature>
<dbReference type="FunFam" id="3.20.20.70:FF:000056">
    <property type="entry name" value="hydroxyacid oxidase 2"/>
    <property type="match status" value="1"/>
</dbReference>
<feature type="binding site" evidence="7">
    <location>
        <position position="182"/>
    </location>
    <ligand>
        <name>glyoxylate</name>
        <dbReference type="ChEBI" id="CHEBI:36655"/>
    </ligand>
</feature>
<dbReference type="InterPro" id="IPR000262">
    <property type="entry name" value="FMN-dep_DH"/>
</dbReference>
<feature type="binding site" evidence="7">
    <location>
        <position position="272"/>
    </location>
    <ligand>
        <name>FMN</name>
        <dbReference type="ChEBI" id="CHEBI:58210"/>
    </ligand>
</feature>
<dbReference type="Pfam" id="PF01070">
    <property type="entry name" value="FMN_dh"/>
    <property type="match status" value="1"/>
</dbReference>
<proteinExistence type="inferred from homology"/>
<feature type="region of interest" description="Disordered" evidence="8">
    <location>
        <begin position="378"/>
        <end position="403"/>
    </location>
</feature>
<comment type="cofactor">
    <cofactor evidence="1">
        <name>FMN</name>
        <dbReference type="ChEBI" id="CHEBI:58210"/>
    </cofactor>
</comment>
<feature type="binding site" evidence="7">
    <location>
        <begin position="94"/>
        <end position="96"/>
    </location>
    <ligand>
        <name>FMN</name>
        <dbReference type="ChEBI" id="CHEBI:58210"/>
    </ligand>
</feature>
<dbReference type="InterPro" id="IPR012133">
    <property type="entry name" value="Alpha-hydoxy_acid_DH_FMN"/>
</dbReference>
<dbReference type="InterPro" id="IPR037396">
    <property type="entry name" value="FMN_HAD"/>
</dbReference>
<dbReference type="SUPFAM" id="SSF51395">
    <property type="entry name" value="FMN-linked oxidoreductases"/>
    <property type="match status" value="1"/>
</dbReference>
<evidence type="ECO:0000256" key="4">
    <source>
        <dbReference type="ARBA" id="ARBA00023002"/>
    </source>
</evidence>
<dbReference type="GO" id="GO:0010181">
    <property type="term" value="F:FMN binding"/>
    <property type="evidence" value="ECO:0007669"/>
    <property type="project" value="InterPro"/>
</dbReference>
<keyword evidence="11" id="KW-1185">Reference proteome</keyword>
<evidence type="ECO:0000256" key="3">
    <source>
        <dbReference type="ARBA" id="ARBA00022643"/>
    </source>
</evidence>
<feature type="compositionally biased region" description="Low complexity" evidence="8">
    <location>
        <begin position="379"/>
        <end position="392"/>
    </location>
</feature>
<feature type="binding site" evidence="7">
    <location>
        <position position="41"/>
    </location>
    <ligand>
        <name>glyoxylate</name>
        <dbReference type="ChEBI" id="CHEBI:36655"/>
    </ligand>
</feature>
<dbReference type="PANTHER" id="PTHR10578:SF107">
    <property type="entry name" value="2-HYDROXYACID OXIDASE 1"/>
    <property type="match status" value="1"/>
</dbReference>
<evidence type="ECO:0000256" key="6">
    <source>
        <dbReference type="PIRSR" id="PIRSR000138-1"/>
    </source>
</evidence>
<dbReference type="InterPro" id="IPR013785">
    <property type="entry name" value="Aldolase_TIM"/>
</dbReference>
<feature type="active site" description="Proton acceptor" evidence="6">
    <location>
        <position position="274"/>
    </location>
</feature>
<reference evidence="10 11" key="1">
    <citation type="submission" date="2020-08" db="EMBL/GenBank/DDBJ databases">
        <title>Genomic Encyclopedia of Type Strains, Phase III (KMG-III): the genomes of soil and plant-associated and newly described type strains.</title>
        <authorList>
            <person name="Whitman W."/>
        </authorList>
    </citation>
    <scope>NUCLEOTIDE SEQUENCE [LARGE SCALE GENOMIC DNA]</scope>
    <source>
        <strain evidence="10 11">CECT 3265</strain>
    </source>
</reference>
<feature type="binding site" evidence="7">
    <location>
        <position position="145"/>
    </location>
    <ligand>
        <name>FMN</name>
        <dbReference type="ChEBI" id="CHEBI:58210"/>
    </ligand>
</feature>
<dbReference type="PIRSF" id="PIRSF000138">
    <property type="entry name" value="Al-hdrx_acd_dh"/>
    <property type="match status" value="1"/>
</dbReference>
<dbReference type="Proteomes" id="UP000556436">
    <property type="component" value="Unassembled WGS sequence"/>
</dbReference>
<sequence>MSMPTEPESDPGTATAPPAPVTLDDYHTAARTLVDPAAWGYIEGGSGAETTLRESEAAYRRYRLRPRVLVDVSHCDLRTTLLGSPVELPVAIAPMAYHGLVSPEAEPGTVRAAAAAGALTVVSTFSGTPLEEIAEAAAGAPLWMQLYVFRDRPTTEALVRRAEAAGYRALVVTVDTPRVPRRARDLRNAFSLPPGMVPANFDDHHASGLQQASNGASVIGAHAARHHDAAFSWDDLAWLRSLTTLPLVLKGVLTGEDAARAAELGVEGIVVSNHGGRQLDGAVPALEALPEVVAAAAGRCEVYVDGGIRRGTDVLTALALGARAVLVGRPVLWGLAVAGSAGARDVLSILRAELEDAMALSGRPDLASVDAGLLRSCDTPATSPAAPLSTAPHRTPSKESTHR</sequence>
<dbReference type="EMBL" id="JACHJG010000006">
    <property type="protein sequence ID" value="MBB4887254.1"/>
    <property type="molecule type" value="Genomic_DNA"/>
</dbReference>
<evidence type="ECO:0000256" key="1">
    <source>
        <dbReference type="ARBA" id="ARBA00001917"/>
    </source>
</evidence>
<dbReference type="PROSITE" id="PS00557">
    <property type="entry name" value="FMN_HYDROXY_ACID_DH_1"/>
    <property type="match status" value="1"/>
</dbReference>
<dbReference type="CDD" id="cd02809">
    <property type="entry name" value="alpha_hydroxyacid_oxid_FMN"/>
    <property type="match status" value="1"/>
</dbReference>
<organism evidence="10 11">
    <name type="scientific">Streptomyces netropsis</name>
    <name type="common">Streptoverticillium netropsis</name>
    <dbReference type="NCBI Taxonomy" id="55404"/>
    <lineage>
        <taxon>Bacteria</taxon>
        <taxon>Bacillati</taxon>
        <taxon>Actinomycetota</taxon>
        <taxon>Actinomycetes</taxon>
        <taxon>Kitasatosporales</taxon>
        <taxon>Streptomycetaceae</taxon>
        <taxon>Streptomyces</taxon>
    </lineage>
</organism>
<feature type="domain" description="FMN hydroxy acid dehydrogenase" evidence="9">
    <location>
        <begin position="15"/>
        <end position="379"/>
    </location>
</feature>
<feature type="binding site" evidence="7">
    <location>
        <position position="123"/>
    </location>
    <ligand>
        <name>FMN</name>
        <dbReference type="ChEBI" id="CHEBI:58210"/>
    </ligand>
</feature>
<dbReference type="EC" id="1.1.3.46" evidence="10"/>
<protein>
    <submittedName>
        <fullName evidence="10">4-hydroxymandelate oxidase</fullName>
        <ecNumber evidence="10">1.1.3.46</ecNumber>
    </submittedName>
</protein>
<dbReference type="AlphaFoldDB" id="A0A7W7PEQ3"/>
<evidence type="ECO:0000313" key="11">
    <source>
        <dbReference type="Proteomes" id="UP000556436"/>
    </source>
</evidence>
<feature type="binding site" evidence="7">
    <location>
        <position position="277"/>
    </location>
    <ligand>
        <name>glyoxylate</name>
        <dbReference type="ChEBI" id="CHEBI:36655"/>
    </ligand>
</feature>
<dbReference type="Gene3D" id="3.20.20.70">
    <property type="entry name" value="Aldolase class I"/>
    <property type="match status" value="1"/>
</dbReference>
<evidence type="ECO:0000256" key="2">
    <source>
        <dbReference type="ARBA" id="ARBA00022630"/>
    </source>
</evidence>
<keyword evidence="2 7" id="KW-0285">Flavoprotein</keyword>
<comment type="caution">
    <text evidence="10">The sequence shown here is derived from an EMBL/GenBank/DDBJ whole genome shotgun (WGS) entry which is preliminary data.</text>
</comment>
<dbReference type="PROSITE" id="PS51349">
    <property type="entry name" value="FMN_HYDROXY_ACID_DH_2"/>
    <property type="match status" value="1"/>
</dbReference>